<dbReference type="OrthoDB" id="9795736at2"/>
<keyword evidence="4" id="KW-1185">Reference proteome</keyword>
<gene>
    <name evidence="3" type="ORF">EHSB41UT_02054</name>
</gene>
<evidence type="ECO:0000256" key="1">
    <source>
        <dbReference type="SAM" id="Coils"/>
    </source>
</evidence>
<evidence type="ECO:0008006" key="5">
    <source>
        <dbReference type="Google" id="ProtNLM"/>
    </source>
</evidence>
<keyword evidence="1" id="KW-0175">Coiled coil</keyword>
<protein>
    <recommendedName>
        <fullName evidence="5">DUF1003 domain-containing protein</fullName>
    </recommendedName>
</protein>
<dbReference type="AlphaFoldDB" id="A0A1X7AIZ4"/>
<reference evidence="3 4" key="1">
    <citation type="submission" date="2017-03" db="EMBL/GenBank/DDBJ databases">
        <authorList>
            <person name="Afonso C.L."/>
            <person name="Miller P.J."/>
            <person name="Scott M.A."/>
            <person name="Spackman E."/>
            <person name="Goraichik I."/>
            <person name="Dimitrov K.M."/>
            <person name="Suarez D.L."/>
            <person name="Swayne D.E."/>
        </authorList>
    </citation>
    <scope>NUCLEOTIDE SEQUENCE [LARGE SCALE GENOMIC DNA]</scope>
    <source>
        <strain evidence="3">SB41UT1</strain>
    </source>
</reference>
<dbReference type="PANTHER" id="PTHR41386">
    <property type="entry name" value="INTEGRAL MEMBRANE PROTEIN-RELATED"/>
    <property type="match status" value="1"/>
</dbReference>
<dbReference type="Pfam" id="PF06210">
    <property type="entry name" value="DUF1003"/>
    <property type="match status" value="1"/>
</dbReference>
<keyword evidence="2" id="KW-0472">Membrane</keyword>
<feature type="coiled-coil region" evidence="1">
    <location>
        <begin position="139"/>
        <end position="173"/>
    </location>
</feature>
<dbReference type="Proteomes" id="UP000196573">
    <property type="component" value="Unassembled WGS sequence"/>
</dbReference>
<feature type="transmembrane region" description="Helical" evidence="2">
    <location>
        <begin position="99"/>
        <end position="119"/>
    </location>
</feature>
<name>A0A1X7AIZ4_9GAMM</name>
<keyword evidence="2" id="KW-1133">Transmembrane helix</keyword>
<evidence type="ECO:0000256" key="2">
    <source>
        <dbReference type="SAM" id="Phobius"/>
    </source>
</evidence>
<keyword evidence="2" id="KW-0812">Transmembrane</keyword>
<dbReference type="RefSeq" id="WP_087109485.1">
    <property type="nucleotide sequence ID" value="NZ_CBCSCN010000002.1"/>
</dbReference>
<organism evidence="3 4">
    <name type="scientific">Parendozoicomonas haliclonae</name>
    <dbReference type="NCBI Taxonomy" id="1960125"/>
    <lineage>
        <taxon>Bacteria</taxon>
        <taxon>Pseudomonadati</taxon>
        <taxon>Pseudomonadota</taxon>
        <taxon>Gammaproteobacteria</taxon>
        <taxon>Oceanospirillales</taxon>
        <taxon>Endozoicomonadaceae</taxon>
        <taxon>Parendozoicomonas</taxon>
    </lineage>
</organism>
<dbReference type="PANTHER" id="PTHR41386:SF1">
    <property type="entry name" value="MEMBRANE PROTEIN"/>
    <property type="match status" value="1"/>
</dbReference>
<dbReference type="EMBL" id="FWPT01000004">
    <property type="protein sequence ID" value="SMA45989.1"/>
    <property type="molecule type" value="Genomic_DNA"/>
</dbReference>
<evidence type="ECO:0000313" key="4">
    <source>
        <dbReference type="Proteomes" id="UP000196573"/>
    </source>
</evidence>
<evidence type="ECO:0000313" key="3">
    <source>
        <dbReference type="EMBL" id="SMA45989.1"/>
    </source>
</evidence>
<accession>A0A1X7AIZ4</accession>
<feature type="transmembrane region" description="Helical" evidence="2">
    <location>
        <begin position="60"/>
        <end position="87"/>
    </location>
</feature>
<dbReference type="InterPro" id="IPR010406">
    <property type="entry name" value="DUF1003"/>
</dbReference>
<sequence length="178" mass="20097">MKRKYGHFLERILAPVSRLDAETSKSKVLASVASKKTISKNINHTFEKKKSLGDRVADTVATFGGSWIFIGLFCLFVTIWISINVIALTNGFHFDPYPFILLNLGLSILSGFQAPIIMMSQNTHASKDRVKQDSVYEINLKLELEINQMQEKLDAITADLHDLKNDLKNDLKKSLKTK</sequence>
<proteinExistence type="predicted"/>